<evidence type="ECO:0000313" key="4">
    <source>
        <dbReference type="Proteomes" id="UP001596023"/>
    </source>
</evidence>
<dbReference type="Pfam" id="PF16387">
    <property type="entry name" value="DUF4996"/>
    <property type="match status" value="1"/>
</dbReference>
<evidence type="ECO:0000259" key="2">
    <source>
        <dbReference type="PROSITE" id="PS51704"/>
    </source>
</evidence>
<dbReference type="PANTHER" id="PTHR46320:SF1">
    <property type="entry name" value="GLYCEROPHOSPHODIESTER PHOSPHODIESTERASE 1"/>
    <property type="match status" value="1"/>
</dbReference>
<gene>
    <name evidence="3" type="ORF">ACFO6W_04860</name>
</gene>
<comment type="caution">
    <text evidence="3">The sequence shown here is derived from an EMBL/GenBank/DDBJ whole genome shotgun (WGS) entry which is preliminary data.</text>
</comment>
<feature type="signal peptide" evidence="1">
    <location>
        <begin position="1"/>
        <end position="19"/>
    </location>
</feature>
<evidence type="ECO:0000256" key="1">
    <source>
        <dbReference type="SAM" id="SignalP"/>
    </source>
</evidence>
<protein>
    <submittedName>
        <fullName evidence="3">Glycerophosphodiester phosphodiesterase family protein</fullName>
    </submittedName>
</protein>
<accession>A0ABV9KS62</accession>
<dbReference type="CDD" id="cd08566">
    <property type="entry name" value="GDPD_AtGDE_like"/>
    <property type="match status" value="1"/>
</dbReference>
<dbReference type="Proteomes" id="UP001596023">
    <property type="component" value="Unassembled WGS sequence"/>
</dbReference>
<proteinExistence type="predicted"/>
<name>A0ABV9KS62_9BACT</name>
<evidence type="ECO:0000313" key="3">
    <source>
        <dbReference type="EMBL" id="MFC4673015.1"/>
    </source>
</evidence>
<dbReference type="SUPFAM" id="SSF51695">
    <property type="entry name" value="PLC-like phosphodiesterases"/>
    <property type="match status" value="1"/>
</dbReference>
<reference evidence="4" key="1">
    <citation type="journal article" date="2019" name="Int. J. Syst. Evol. Microbiol.">
        <title>The Global Catalogue of Microorganisms (GCM) 10K type strain sequencing project: providing services to taxonomists for standard genome sequencing and annotation.</title>
        <authorList>
            <consortium name="The Broad Institute Genomics Platform"/>
            <consortium name="The Broad Institute Genome Sequencing Center for Infectious Disease"/>
            <person name="Wu L."/>
            <person name="Ma J."/>
        </authorList>
    </citation>
    <scope>NUCLEOTIDE SEQUENCE [LARGE SCALE GENOMIC DNA]</scope>
    <source>
        <strain evidence="4">CCUG 66188</strain>
    </source>
</reference>
<dbReference type="EMBL" id="JBHSGN010000043">
    <property type="protein sequence ID" value="MFC4673015.1"/>
    <property type="molecule type" value="Genomic_DNA"/>
</dbReference>
<dbReference type="InterPro" id="IPR032160">
    <property type="entry name" value="DUF4996"/>
</dbReference>
<dbReference type="InterPro" id="IPR030395">
    <property type="entry name" value="GP_PDE_dom"/>
</dbReference>
<feature type="domain" description="GP-PDE" evidence="2">
    <location>
        <begin position="24"/>
        <end position="284"/>
    </location>
</feature>
<feature type="chain" id="PRO_5045967085" evidence="1">
    <location>
        <begin position="20"/>
        <end position="284"/>
    </location>
</feature>
<keyword evidence="4" id="KW-1185">Reference proteome</keyword>
<dbReference type="PANTHER" id="PTHR46320">
    <property type="entry name" value="GLYCEROPHOSPHODIESTER PHOSPHODIESTERASE 1"/>
    <property type="match status" value="1"/>
</dbReference>
<sequence length="284" mass="32653">MKRICSVLLFFLCYSFIIAQNPKVLVAAHRGDWRNYTENCLEGIESCIKMGVDIVEIDVARTKDGHLVLMHDKTIDRTTNGKGKVSDFMLEEIRGMRLKNGLGRVTDFQIPTLEEAMLTAKDRIMVNIDKGDVYFDDVYKVLEKTGTIKQAIIKSDKPYEELKALYGDILDKMIFMQIITLKKETTLDPIASLLDKKYPYYEICFQEENPELLLQIKEKLQTANSVIWMNSLWDSLSSRHSDDRALEDPDGTWGYLINELGAGVLQTDRPLLMLDYLKGKNRHD</sequence>
<dbReference type="Pfam" id="PF03009">
    <property type="entry name" value="GDPD"/>
    <property type="match status" value="1"/>
</dbReference>
<organism evidence="3 4">
    <name type="scientific">Dysgonomonas termitidis</name>
    <dbReference type="NCBI Taxonomy" id="1516126"/>
    <lineage>
        <taxon>Bacteria</taxon>
        <taxon>Pseudomonadati</taxon>
        <taxon>Bacteroidota</taxon>
        <taxon>Bacteroidia</taxon>
        <taxon>Bacteroidales</taxon>
        <taxon>Dysgonomonadaceae</taxon>
        <taxon>Dysgonomonas</taxon>
    </lineage>
</organism>
<dbReference type="InterPro" id="IPR017946">
    <property type="entry name" value="PLC-like_Pdiesterase_TIM-brl"/>
</dbReference>
<dbReference type="RefSeq" id="WP_379994244.1">
    <property type="nucleotide sequence ID" value="NZ_JBHSGN010000043.1"/>
</dbReference>
<dbReference type="Gene3D" id="3.20.20.190">
    <property type="entry name" value="Phosphatidylinositol (PI) phosphodiesterase"/>
    <property type="match status" value="1"/>
</dbReference>
<dbReference type="PROSITE" id="PS51704">
    <property type="entry name" value="GP_PDE"/>
    <property type="match status" value="1"/>
</dbReference>
<keyword evidence="1" id="KW-0732">Signal</keyword>